<reference evidence="2 3" key="1">
    <citation type="submission" date="2020-08" db="EMBL/GenBank/DDBJ databases">
        <title>Draft genome sequence of Parasphingopyxis sp. GrpM-11.</title>
        <authorList>
            <person name="Oh J."/>
            <person name="Roh D.-H."/>
        </authorList>
    </citation>
    <scope>NUCLEOTIDE SEQUENCE [LARGE SCALE GENOMIC DNA]</scope>
    <source>
        <strain evidence="2 3">GrpM-11</strain>
    </source>
</reference>
<dbReference type="Pfam" id="PF04168">
    <property type="entry name" value="Alpha-E"/>
    <property type="match status" value="1"/>
</dbReference>
<dbReference type="AlphaFoldDB" id="A0A842HZD8"/>
<dbReference type="PANTHER" id="PTHR34595:SF7">
    <property type="entry name" value="SLL1039 PROTEIN"/>
    <property type="match status" value="1"/>
</dbReference>
<evidence type="ECO:0000259" key="1">
    <source>
        <dbReference type="Pfam" id="PF04168"/>
    </source>
</evidence>
<name>A0A842HZD8_9SPHN</name>
<gene>
    <name evidence="2" type="ORF">H6P80_04395</name>
</gene>
<comment type="caution">
    <text evidence="2">The sequence shown here is derived from an EMBL/GenBank/DDBJ whole genome shotgun (WGS) entry which is preliminary data.</text>
</comment>
<keyword evidence="3" id="KW-1185">Reference proteome</keyword>
<dbReference type="InterPro" id="IPR051680">
    <property type="entry name" value="ATP-dep_Glu-Cys_Ligase-2"/>
</dbReference>
<dbReference type="InterPro" id="IPR007296">
    <property type="entry name" value="DUF403"/>
</dbReference>
<protein>
    <submittedName>
        <fullName evidence="2">Alpha-E domain-containing protein</fullName>
    </submittedName>
</protein>
<accession>A0A842HZD8</accession>
<evidence type="ECO:0000313" key="3">
    <source>
        <dbReference type="Proteomes" id="UP000564378"/>
    </source>
</evidence>
<proteinExistence type="predicted"/>
<organism evidence="2 3">
    <name type="scientific">Parasphingopyxis marina</name>
    <dbReference type="NCBI Taxonomy" id="2761622"/>
    <lineage>
        <taxon>Bacteria</taxon>
        <taxon>Pseudomonadati</taxon>
        <taxon>Pseudomonadota</taxon>
        <taxon>Alphaproteobacteria</taxon>
        <taxon>Sphingomonadales</taxon>
        <taxon>Sphingomonadaceae</taxon>
        <taxon>Parasphingopyxis</taxon>
    </lineage>
</organism>
<dbReference type="PANTHER" id="PTHR34595">
    <property type="entry name" value="BLR5612 PROTEIN"/>
    <property type="match status" value="1"/>
</dbReference>
<dbReference type="Proteomes" id="UP000564378">
    <property type="component" value="Unassembled WGS sequence"/>
</dbReference>
<feature type="domain" description="DUF403" evidence="1">
    <location>
        <begin position="1"/>
        <end position="308"/>
    </location>
</feature>
<dbReference type="RefSeq" id="WP_185800104.1">
    <property type="nucleotide sequence ID" value="NZ_JACJVJ010000001.1"/>
</dbReference>
<sequence length="311" mass="34924">MLARTASYLYWIGRYVERAEFTARLVEATVRLDSLSARPAGEGAWESALAVASSADDYAATGETVNPTNVANFMMLAENNSNSVRNCLYSARMNSRAVRTALTREGWESINRAWLGLRDRSAVGGTQATINLIEALKAETRGFEGAIHRMLRQESQFFLRLGACIERADNMARLIDVKYHLILPEGEEVGGLIDRDQWSTILQTASANTAFRWLYRDGLSPSRVVEMLVLRRELPRSLAATADELVGILDALGKATGFQGEADRMARLLQQRMRKTRIREIMAGGLHEYLQAFIKENRLLSQAITRQFRFD</sequence>
<dbReference type="EMBL" id="JACJVJ010000001">
    <property type="protein sequence ID" value="MBC2776854.1"/>
    <property type="molecule type" value="Genomic_DNA"/>
</dbReference>
<evidence type="ECO:0000313" key="2">
    <source>
        <dbReference type="EMBL" id="MBC2776854.1"/>
    </source>
</evidence>